<dbReference type="Pfam" id="PF10292">
    <property type="entry name" value="7TM_GPCR_Srab"/>
    <property type="match status" value="1"/>
</dbReference>
<evidence type="ECO:0000313" key="7">
    <source>
        <dbReference type="Proteomes" id="UP000025227"/>
    </source>
</evidence>
<dbReference type="PANTHER" id="PTHR31216:SF11">
    <property type="entry name" value="SERPENTINE RECEPTOR CLASS BETA-16-RELATED"/>
    <property type="match status" value="1"/>
</dbReference>
<dbReference type="PANTHER" id="PTHR31216">
    <property type="entry name" value="SERPENTINE RECEPTOR CLASS BETA-1-RELATED-RELATED"/>
    <property type="match status" value="1"/>
</dbReference>
<evidence type="ECO:0000313" key="8">
    <source>
        <dbReference type="WBParaSite" id="HCON_00126068-00001"/>
    </source>
</evidence>
<dbReference type="OrthoDB" id="5870496at2759"/>
<feature type="transmembrane region" description="Helical" evidence="6">
    <location>
        <begin position="106"/>
        <end position="131"/>
    </location>
</feature>
<proteinExistence type="inferred from homology"/>
<comment type="similarity">
    <text evidence="2">Belongs to the nematode receptor-like protein srb family.</text>
</comment>
<feature type="transmembrane region" description="Helical" evidence="6">
    <location>
        <begin position="62"/>
        <end position="86"/>
    </location>
</feature>
<keyword evidence="3 6" id="KW-0812">Transmembrane</keyword>
<dbReference type="InterPro" id="IPR002184">
    <property type="entry name" value="7TM_GPCR_serpentine_rcpt_Srb"/>
</dbReference>
<dbReference type="WBParaSite" id="HCON_00126068-00001">
    <property type="protein sequence ID" value="HCON_00126068-00001"/>
    <property type="gene ID" value="HCON_00126068"/>
</dbReference>
<dbReference type="GO" id="GO:0016020">
    <property type="term" value="C:membrane"/>
    <property type="evidence" value="ECO:0007669"/>
    <property type="project" value="InterPro"/>
</dbReference>
<dbReference type="GO" id="GO:0007606">
    <property type="term" value="P:sensory perception of chemical stimulus"/>
    <property type="evidence" value="ECO:0007669"/>
    <property type="project" value="InterPro"/>
</dbReference>
<dbReference type="Proteomes" id="UP000025227">
    <property type="component" value="Unplaced"/>
</dbReference>
<name>A0A912MSN5_HAECO</name>
<comment type="subcellular location">
    <subcellularLocation>
        <location evidence="1">Membrane</location>
        <topology evidence="1">Multi-pass membrane protein</topology>
    </subcellularLocation>
</comment>
<keyword evidence="5 6" id="KW-0472">Membrane</keyword>
<keyword evidence="4 6" id="KW-1133">Transmembrane helix</keyword>
<protein>
    <submittedName>
        <fullName evidence="8">Serpentine receptor class gamma</fullName>
    </submittedName>
</protein>
<dbReference type="InterPro" id="IPR019408">
    <property type="entry name" value="7TM_GPCR_serpentine_rcpt_Srab"/>
</dbReference>
<dbReference type="GO" id="GO:0004888">
    <property type="term" value="F:transmembrane signaling receptor activity"/>
    <property type="evidence" value="ECO:0007669"/>
    <property type="project" value="InterPro"/>
</dbReference>
<evidence type="ECO:0000256" key="3">
    <source>
        <dbReference type="ARBA" id="ARBA00022692"/>
    </source>
</evidence>
<evidence type="ECO:0000256" key="2">
    <source>
        <dbReference type="ARBA" id="ARBA00006860"/>
    </source>
</evidence>
<sequence length="185" mass="21246">MATSQKLEFTEQFCIEHGVTIVTSTYYRISLLIALVISLISGSLMIHFLYHRNAKPLLFHPNWRMLFFSLCLCCLSFDITNIVMKVHHLALSLLYTTPCQVFLSKGFYMATNILIIFSLVASLFMQISILVERWTAVISIQNYEFGYRRLGPFLIAAAVSFSLENSVQFRDKTRILPMESNNIAQ</sequence>
<dbReference type="AlphaFoldDB" id="A0A912MSN5"/>
<accession>A0A912MSN5</accession>
<organism evidence="7 8">
    <name type="scientific">Haemonchus contortus</name>
    <name type="common">Barber pole worm</name>
    <dbReference type="NCBI Taxonomy" id="6289"/>
    <lineage>
        <taxon>Eukaryota</taxon>
        <taxon>Metazoa</taxon>
        <taxon>Ecdysozoa</taxon>
        <taxon>Nematoda</taxon>
        <taxon>Chromadorea</taxon>
        <taxon>Rhabditida</taxon>
        <taxon>Rhabditina</taxon>
        <taxon>Rhabditomorpha</taxon>
        <taxon>Strongyloidea</taxon>
        <taxon>Trichostrongylidae</taxon>
        <taxon>Haemonchus</taxon>
    </lineage>
</organism>
<evidence type="ECO:0000256" key="1">
    <source>
        <dbReference type="ARBA" id="ARBA00004141"/>
    </source>
</evidence>
<evidence type="ECO:0000256" key="6">
    <source>
        <dbReference type="SAM" id="Phobius"/>
    </source>
</evidence>
<evidence type="ECO:0000256" key="5">
    <source>
        <dbReference type="ARBA" id="ARBA00023136"/>
    </source>
</evidence>
<feature type="transmembrane region" description="Helical" evidence="6">
    <location>
        <begin position="29"/>
        <end position="50"/>
    </location>
</feature>
<evidence type="ECO:0000256" key="4">
    <source>
        <dbReference type="ARBA" id="ARBA00022989"/>
    </source>
</evidence>
<reference evidence="8" key="1">
    <citation type="submission" date="2022-10" db="UniProtKB">
        <authorList>
            <consortium name="WormBaseParasite"/>
        </authorList>
    </citation>
    <scope>IDENTIFICATION</scope>
    <source>
        <strain evidence="8">MHco3</strain>
    </source>
</reference>
<keyword evidence="7" id="KW-1185">Reference proteome</keyword>